<protein>
    <submittedName>
        <fullName evidence="2">Uncharacterized protein</fullName>
    </submittedName>
</protein>
<name>A0A6C0JWG3_9ZZZZ</name>
<feature type="region of interest" description="Disordered" evidence="1">
    <location>
        <begin position="73"/>
        <end position="98"/>
    </location>
</feature>
<dbReference type="AlphaFoldDB" id="A0A6C0JWG3"/>
<proteinExistence type="predicted"/>
<sequence length="163" mass="17973">MRHIRRKKGGMISSPASYAQGLPWGVNMLPGVNGNVSEGGTFFSLNTIGDLDPPMNSSLKGGKTKRICKRKTRQKKRLGGSLKRKTRQKKRLGGSRNVTFGPMVNFMRNTLFNTNSLASQWNGRENELSPLPVVQSLNSTMPILQPPDVMKIHNNAGIIVSKI</sequence>
<feature type="compositionally biased region" description="Basic residues" evidence="1">
    <location>
        <begin position="73"/>
        <end position="93"/>
    </location>
</feature>
<accession>A0A6C0JWG3</accession>
<dbReference type="EMBL" id="MN740705">
    <property type="protein sequence ID" value="QHU09146.1"/>
    <property type="molecule type" value="Genomic_DNA"/>
</dbReference>
<organism evidence="2">
    <name type="scientific">viral metagenome</name>
    <dbReference type="NCBI Taxonomy" id="1070528"/>
    <lineage>
        <taxon>unclassified sequences</taxon>
        <taxon>metagenomes</taxon>
        <taxon>organismal metagenomes</taxon>
    </lineage>
</organism>
<reference evidence="2" key="1">
    <citation type="journal article" date="2020" name="Nature">
        <title>Giant virus diversity and host interactions through global metagenomics.</title>
        <authorList>
            <person name="Schulz F."/>
            <person name="Roux S."/>
            <person name="Paez-Espino D."/>
            <person name="Jungbluth S."/>
            <person name="Walsh D.A."/>
            <person name="Denef V.J."/>
            <person name="McMahon K.D."/>
            <person name="Konstantinidis K.T."/>
            <person name="Eloe-Fadrosh E.A."/>
            <person name="Kyrpides N.C."/>
            <person name="Woyke T."/>
        </authorList>
    </citation>
    <scope>NUCLEOTIDE SEQUENCE</scope>
    <source>
        <strain evidence="2">GVMAG-S-1074260-58</strain>
    </source>
</reference>
<evidence type="ECO:0000256" key="1">
    <source>
        <dbReference type="SAM" id="MobiDB-lite"/>
    </source>
</evidence>
<evidence type="ECO:0000313" key="2">
    <source>
        <dbReference type="EMBL" id="QHU09146.1"/>
    </source>
</evidence>